<dbReference type="RefSeq" id="WP_091354296.1">
    <property type="nucleotide sequence ID" value="NZ_AP025284.1"/>
</dbReference>
<sequence length="347" mass="38286">MKQLVTGFLGALAVCIALVMPAQADVRKDTLALKENHPKTYVVVKGDTLWDISGMFLQSPWKWPQLWGYNQQIDNPHLIYPGDVLTLKWVDGQPRLVLNDGILRLSPKAKVTSLKDAIPAIPLKDIISFLADNIVMDSDELTASPYIVGGTANRIVAGAGDRVYARGTLVGDYSRQNIYRPAKEYIDPVTQEHLGYELFKIGDAVVDSKKGDIITLDLRKTREEVSALDRVYPSPKEAIQSVFYPSAPDSVINGRILSVLRGVRQAGQYDVVSINQGAREGLKPGHVLTIYRAGEMLKDPVTKELITLPSEKSGLMMIFKAYEKVSYALILKATDVVAIGDEVHTPE</sequence>
<keyword evidence="4" id="KW-1185">Reference proteome</keyword>
<dbReference type="Gene3D" id="3.10.350.10">
    <property type="entry name" value="LysM domain"/>
    <property type="match status" value="1"/>
</dbReference>
<organism evidence="3 4">
    <name type="scientific">Amphritea atlantica</name>
    <dbReference type="NCBI Taxonomy" id="355243"/>
    <lineage>
        <taxon>Bacteria</taxon>
        <taxon>Pseudomonadati</taxon>
        <taxon>Pseudomonadota</taxon>
        <taxon>Gammaproteobacteria</taxon>
        <taxon>Oceanospirillales</taxon>
        <taxon>Oceanospirillaceae</taxon>
        <taxon>Amphritea</taxon>
    </lineage>
</organism>
<dbReference type="InterPro" id="IPR052196">
    <property type="entry name" value="Bact_Kbp"/>
</dbReference>
<feature type="chain" id="PRO_5011720902" evidence="1">
    <location>
        <begin position="25"/>
        <end position="347"/>
    </location>
</feature>
<protein>
    <submittedName>
        <fullName evidence="3">LysM domain-containing protein</fullName>
    </submittedName>
</protein>
<feature type="domain" description="LysM" evidence="2">
    <location>
        <begin position="39"/>
        <end position="87"/>
    </location>
</feature>
<accession>A0A1H9EA52</accession>
<feature type="signal peptide" evidence="1">
    <location>
        <begin position="1"/>
        <end position="24"/>
    </location>
</feature>
<dbReference type="OrthoDB" id="9765158at2"/>
<reference evidence="4" key="1">
    <citation type="submission" date="2016-10" db="EMBL/GenBank/DDBJ databases">
        <authorList>
            <person name="Varghese N."/>
            <person name="Submissions S."/>
        </authorList>
    </citation>
    <scope>NUCLEOTIDE SEQUENCE [LARGE SCALE GENOMIC DNA]</scope>
    <source>
        <strain evidence="4">DSM 18887</strain>
    </source>
</reference>
<evidence type="ECO:0000313" key="3">
    <source>
        <dbReference type="EMBL" id="SEQ22462.1"/>
    </source>
</evidence>
<proteinExistence type="predicted"/>
<dbReference type="AlphaFoldDB" id="A0A1H9EA52"/>
<dbReference type="PANTHER" id="PTHR34700:SF4">
    <property type="entry name" value="PHAGE-LIKE ELEMENT PBSX PROTEIN XKDP"/>
    <property type="match status" value="1"/>
</dbReference>
<evidence type="ECO:0000256" key="1">
    <source>
        <dbReference type="SAM" id="SignalP"/>
    </source>
</evidence>
<dbReference type="InterPro" id="IPR018392">
    <property type="entry name" value="LysM"/>
</dbReference>
<keyword evidence="1" id="KW-0732">Signal</keyword>
<dbReference type="PANTHER" id="PTHR34700">
    <property type="entry name" value="POTASSIUM BINDING PROTEIN KBP"/>
    <property type="match status" value="1"/>
</dbReference>
<dbReference type="CDD" id="cd00118">
    <property type="entry name" value="LysM"/>
    <property type="match status" value="1"/>
</dbReference>
<dbReference type="STRING" id="355243.SAMN03080615_00782"/>
<dbReference type="PROSITE" id="PS51782">
    <property type="entry name" value="LYSM"/>
    <property type="match status" value="1"/>
</dbReference>
<dbReference type="SUPFAM" id="SSF54106">
    <property type="entry name" value="LysM domain"/>
    <property type="match status" value="1"/>
</dbReference>
<dbReference type="SMART" id="SM00257">
    <property type="entry name" value="LysM"/>
    <property type="match status" value="1"/>
</dbReference>
<dbReference type="InterPro" id="IPR036779">
    <property type="entry name" value="LysM_dom_sf"/>
</dbReference>
<dbReference type="EMBL" id="FOGB01000002">
    <property type="protein sequence ID" value="SEQ22462.1"/>
    <property type="molecule type" value="Genomic_DNA"/>
</dbReference>
<evidence type="ECO:0000259" key="2">
    <source>
        <dbReference type="PROSITE" id="PS51782"/>
    </source>
</evidence>
<dbReference type="Pfam" id="PF01476">
    <property type="entry name" value="LysM"/>
    <property type="match status" value="1"/>
</dbReference>
<evidence type="ECO:0000313" key="4">
    <source>
        <dbReference type="Proteomes" id="UP000198749"/>
    </source>
</evidence>
<dbReference type="Proteomes" id="UP000198749">
    <property type="component" value="Unassembled WGS sequence"/>
</dbReference>
<name>A0A1H9EA52_9GAMM</name>
<gene>
    <name evidence="3" type="ORF">SAMN03080615_00782</name>
</gene>